<name>A0ABV8ZL18_9NEIS</name>
<sequence>MTDHRACVLDGHHRKTNRFFLIGKSTNGNFKFANSEFGGPAGPGLLLLRLGGWLGVAD</sequence>
<dbReference type="Proteomes" id="UP001595999">
    <property type="component" value="Unassembled WGS sequence"/>
</dbReference>
<gene>
    <name evidence="1" type="ORF">ACFO0R_02135</name>
</gene>
<dbReference type="RefSeq" id="WP_156183820.1">
    <property type="nucleotide sequence ID" value="NZ_JAJOHW010000155.1"/>
</dbReference>
<dbReference type="EMBL" id="JBHSEK010000001">
    <property type="protein sequence ID" value="MFC4488407.1"/>
    <property type="molecule type" value="Genomic_DNA"/>
</dbReference>
<reference evidence="2" key="1">
    <citation type="journal article" date="2019" name="Int. J. Syst. Evol. Microbiol.">
        <title>The Global Catalogue of Microorganisms (GCM) 10K type strain sequencing project: providing services to taxonomists for standard genome sequencing and annotation.</title>
        <authorList>
            <consortium name="The Broad Institute Genomics Platform"/>
            <consortium name="The Broad Institute Genome Sequencing Center for Infectious Disease"/>
            <person name="Wu L."/>
            <person name="Ma J."/>
        </authorList>
    </citation>
    <scope>NUCLEOTIDE SEQUENCE [LARGE SCALE GENOMIC DNA]</scope>
    <source>
        <strain evidence="2">CGMCC 4.7608</strain>
    </source>
</reference>
<comment type="caution">
    <text evidence="1">The sequence shown here is derived from an EMBL/GenBank/DDBJ whole genome shotgun (WGS) entry which is preliminary data.</text>
</comment>
<protein>
    <submittedName>
        <fullName evidence="1">Uncharacterized protein</fullName>
    </submittedName>
</protein>
<organism evidence="1 2">
    <name type="scientific">Chromobacterium aquaticum</name>
    <dbReference type="NCBI Taxonomy" id="467180"/>
    <lineage>
        <taxon>Bacteria</taxon>
        <taxon>Pseudomonadati</taxon>
        <taxon>Pseudomonadota</taxon>
        <taxon>Betaproteobacteria</taxon>
        <taxon>Neisseriales</taxon>
        <taxon>Chromobacteriaceae</taxon>
        <taxon>Chromobacterium</taxon>
    </lineage>
</organism>
<proteinExistence type="predicted"/>
<evidence type="ECO:0000313" key="2">
    <source>
        <dbReference type="Proteomes" id="UP001595999"/>
    </source>
</evidence>
<keyword evidence="2" id="KW-1185">Reference proteome</keyword>
<evidence type="ECO:0000313" key="1">
    <source>
        <dbReference type="EMBL" id="MFC4488407.1"/>
    </source>
</evidence>
<accession>A0ABV8ZL18</accession>